<sequence length="112" mass="12817">MRRSARAWAGDARVVRPCLSFFLSFLRFPSLLSSSYLLFHVCSWFIGERSTRRFAITLGLFELVGSCDLSVGRLVDDPVGTVLERLFRCIRLAVLRLALYLWLFSRVAPILC</sequence>
<dbReference type="AlphaFoldDB" id="A0A8H6HCI1"/>
<name>A0A8H6HCI1_9AGAR</name>
<dbReference type="Proteomes" id="UP000521943">
    <property type="component" value="Unassembled WGS sequence"/>
</dbReference>
<keyword evidence="2" id="KW-1185">Reference proteome</keyword>
<dbReference type="EMBL" id="JACGCI010000148">
    <property type="protein sequence ID" value="KAF6743333.1"/>
    <property type="molecule type" value="Genomic_DNA"/>
</dbReference>
<proteinExistence type="predicted"/>
<evidence type="ECO:0000313" key="1">
    <source>
        <dbReference type="EMBL" id="KAF6743333.1"/>
    </source>
</evidence>
<protein>
    <submittedName>
        <fullName evidence="1">Uncharacterized protein</fullName>
    </submittedName>
</protein>
<gene>
    <name evidence="1" type="ORF">DFP72DRAFT_131063</name>
</gene>
<accession>A0A8H6HCI1</accession>
<organism evidence="1 2">
    <name type="scientific">Ephemerocybe angulata</name>
    <dbReference type="NCBI Taxonomy" id="980116"/>
    <lineage>
        <taxon>Eukaryota</taxon>
        <taxon>Fungi</taxon>
        <taxon>Dikarya</taxon>
        <taxon>Basidiomycota</taxon>
        <taxon>Agaricomycotina</taxon>
        <taxon>Agaricomycetes</taxon>
        <taxon>Agaricomycetidae</taxon>
        <taxon>Agaricales</taxon>
        <taxon>Agaricineae</taxon>
        <taxon>Psathyrellaceae</taxon>
        <taxon>Ephemerocybe</taxon>
    </lineage>
</organism>
<comment type="caution">
    <text evidence="1">The sequence shown here is derived from an EMBL/GenBank/DDBJ whole genome shotgun (WGS) entry which is preliminary data.</text>
</comment>
<reference evidence="1 2" key="1">
    <citation type="submission" date="2020-07" db="EMBL/GenBank/DDBJ databases">
        <title>Comparative genomics of pyrophilous fungi reveals a link between fire events and developmental genes.</title>
        <authorList>
            <consortium name="DOE Joint Genome Institute"/>
            <person name="Steindorff A.S."/>
            <person name="Carver A."/>
            <person name="Calhoun S."/>
            <person name="Stillman K."/>
            <person name="Liu H."/>
            <person name="Lipzen A."/>
            <person name="Pangilinan J."/>
            <person name="Labutti K."/>
            <person name="Bruns T.D."/>
            <person name="Grigoriev I.V."/>
        </authorList>
    </citation>
    <scope>NUCLEOTIDE SEQUENCE [LARGE SCALE GENOMIC DNA]</scope>
    <source>
        <strain evidence="1 2">CBS 144469</strain>
    </source>
</reference>
<evidence type="ECO:0000313" key="2">
    <source>
        <dbReference type="Proteomes" id="UP000521943"/>
    </source>
</evidence>